<dbReference type="Gene3D" id="3.40.50.200">
    <property type="entry name" value="Peptidase S8/S53 domain"/>
    <property type="match status" value="1"/>
</dbReference>
<comment type="caution">
    <text evidence="3">The sequence shown here is derived from an EMBL/GenBank/DDBJ whole genome shotgun (WGS) entry which is preliminary data.</text>
</comment>
<dbReference type="GO" id="GO:0008240">
    <property type="term" value="F:tripeptidyl-peptidase activity"/>
    <property type="evidence" value="ECO:0007669"/>
    <property type="project" value="TreeGrafter"/>
</dbReference>
<evidence type="ECO:0000313" key="3">
    <source>
        <dbReference type="EMBL" id="KAK5170613.1"/>
    </source>
</evidence>
<dbReference type="AlphaFoldDB" id="A0AAV9PFD0"/>
<accession>A0AAV9PFD0</accession>
<comment type="caution">
    <text evidence="1">Lacks conserved residue(s) required for the propagation of feature annotation.</text>
</comment>
<dbReference type="PROSITE" id="PS51695">
    <property type="entry name" value="SEDOLISIN"/>
    <property type="match status" value="1"/>
</dbReference>
<dbReference type="InterPro" id="IPR030400">
    <property type="entry name" value="Sedolisin_dom"/>
</dbReference>
<gene>
    <name evidence="3" type="ORF">LTR77_005202</name>
</gene>
<reference evidence="3 4" key="1">
    <citation type="submission" date="2023-08" db="EMBL/GenBank/DDBJ databases">
        <title>Black Yeasts Isolated from many extreme environments.</title>
        <authorList>
            <person name="Coleine C."/>
            <person name="Stajich J.E."/>
            <person name="Selbmann L."/>
        </authorList>
    </citation>
    <scope>NUCLEOTIDE SEQUENCE [LARGE SCALE GENOMIC DNA]</scope>
    <source>
        <strain evidence="3 4">CCFEE 5935</strain>
    </source>
</reference>
<dbReference type="GeneID" id="89926546"/>
<organism evidence="3 4">
    <name type="scientific">Saxophila tyrrhenica</name>
    <dbReference type="NCBI Taxonomy" id="1690608"/>
    <lineage>
        <taxon>Eukaryota</taxon>
        <taxon>Fungi</taxon>
        <taxon>Dikarya</taxon>
        <taxon>Ascomycota</taxon>
        <taxon>Pezizomycotina</taxon>
        <taxon>Dothideomycetes</taxon>
        <taxon>Dothideomycetidae</taxon>
        <taxon>Mycosphaerellales</taxon>
        <taxon>Extremaceae</taxon>
        <taxon>Saxophila</taxon>
    </lineage>
</organism>
<evidence type="ECO:0000259" key="2">
    <source>
        <dbReference type="PROSITE" id="PS51695"/>
    </source>
</evidence>
<keyword evidence="4" id="KW-1185">Reference proteome</keyword>
<proteinExistence type="predicted"/>
<dbReference type="InterPro" id="IPR050819">
    <property type="entry name" value="Tripeptidyl-peptidase_I"/>
</dbReference>
<dbReference type="PANTHER" id="PTHR14218:SF19">
    <property type="entry name" value="SERINE PROTEASE AORO, PUTATIVE (AFU_ORTHOLOGUE AFUA_6G10250)-RELATED"/>
    <property type="match status" value="1"/>
</dbReference>
<sequence>MDGVYLTLRLPAPWITGVGEGGGTSASTPIVAAMFNRIVEERLRASKGPLGFINLVLYQHPGVLKNIAIGNNAVCCDGKCNATTGFRATPGWDPVTGLGTPDYPKMLELFAGLP</sequence>
<feature type="domain" description="Peptidase S53" evidence="2">
    <location>
        <begin position="1"/>
        <end position="113"/>
    </location>
</feature>
<dbReference type="InterPro" id="IPR036852">
    <property type="entry name" value="Peptidase_S8/S53_dom_sf"/>
</dbReference>
<protein>
    <recommendedName>
        <fullName evidence="2">Peptidase S53 domain-containing protein</fullName>
    </recommendedName>
</protein>
<dbReference type="EMBL" id="JAVRRT010000007">
    <property type="protein sequence ID" value="KAK5170613.1"/>
    <property type="molecule type" value="Genomic_DNA"/>
</dbReference>
<dbReference type="RefSeq" id="XP_064659811.1">
    <property type="nucleotide sequence ID" value="XM_064802450.1"/>
</dbReference>
<dbReference type="GO" id="GO:0006508">
    <property type="term" value="P:proteolysis"/>
    <property type="evidence" value="ECO:0007669"/>
    <property type="project" value="InterPro"/>
</dbReference>
<dbReference type="Proteomes" id="UP001337655">
    <property type="component" value="Unassembled WGS sequence"/>
</dbReference>
<evidence type="ECO:0000256" key="1">
    <source>
        <dbReference type="PROSITE-ProRule" id="PRU01032"/>
    </source>
</evidence>
<evidence type="ECO:0000313" key="4">
    <source>
        <dbReference type="Proteomes" id="UP001337655"/>
    </source>
</evidence>
<dbReference type="PANTHER" id="PTHR14218">
    <property type="entry name" value="PROTEASE S8 TRIPEPTIDYL PEPTIDASE I CLN2"/>
    <property type="match status" value="1"/>
</dbReference>
<dbReference type="GO" id="GO:0004252">
    <property type="term" value="F:serine-type endopeptidase activity"/>
    <property type="evidence" value="ECO:0007669"/>
    <property type="project" value="InterPro"/>
</dbReference>
<name>A0AAV9PFD0_9PEZI</name>
<dbReference type="SUPFAM" id="SSF52743">
    <property type="entry name" value="Subtilisin-like"/>
    <property type="match status" value="1"/>
</dbReference>